<keyword evidence="3" id="KW-1185">Reference proteome</keyword>
<gene>
    <name evidence="2" type="ORF">AAFF_G00256420</name>
</gene>
<protein>
    <submittedName>
        <fullName evidence="2">Uncharacterized protein</fullName>
    </submittedName>
</protein>
<dbReference type="Proteomes" id="UP001221898">
    <property type="component" value="Unassembled WGS sequence"/>
</dbReference>
<feature type="compositionally biased region" description="Basic residues" evidence="1">
    <location>
        <begin position="19"/>
        <end position="32"/>
    </location>
</feature>
<organism evidence="2 3">
    <name type="scientific">Aldrovandia affinis</name>
    <dbReference type="NCBI Taxonomy" id="143900"/>
    <lineage>
        <taxon>Eukaryota</taxon>
        <taxon>Metazoa</taxon>
        <taxon>Chordata</taxon>
        <taxon>Craniata</taxon>
        <taxon>Vertebrata</taxon>
        <taxon>Euteleostomi</taxon>
        <taxon>Actinopterygii</taxon>
        <taxon>Neopterygii</taxon>
        <taxon>Teleostei</taxon>
        <taxon>Notacanthiformes</taxon>
        <taxon>Halosauridae</taxon>
        <taxon>Aldrovandia</taxon>
    </lineage>
</organism>
<comment type="caution">
    <text evidence="2">The sequence shown here is derived from an EMBL/GenBank/DDBJ whole genome shotgun (WGS) entry which is preliminary data.</text>
</comment>
<reference evidence="2" key="1">
    <citation type="journal article" date="2023" name="Science">
        <title>Genome structures resolve the early diversification of teleost fishes.</title>
        <authorList>
            <person name="Parey E."/>
            <person name="Louis A."/>
            <person name="Montfort J."/>
            <person name="Bouchez O."/>
            <person name="Roques C."/>
            <person name="Iampietro C."/>
            <person name="Lluch J."/>
            <person name="Castinel A."/>
            <person name="Donnadieu C."/>
            <person name="Desvignes T."/>
            <person name="Floi Bucao C."/>
            <person name="Jouanno E."/>
            <person name="Wen M."/>
            <person name="Mejri S."/>
            <person name="Dirks R."/>
            <person name="Jansen H."/>
            <person name="Henkel C."/>
            <person name="Chen W.J."/>
            <person name="Zahm M."/>
            <person name="Cabau C."/>
            <person name="Klopp C."/>
            <person name="Thompson A.W."/>
            <person name="Robinson-Rechavi M."/>
            <person name="Braasch I."/>
            <person name="Lecointre G."/>
            <person name="Bobe J."/>
            <person name="Postlethwait J.H."/>
            <person name="Berthelot C."/>
            <person name="Roest Crollius H."/>
            <person name="Guiguen Y."/>
        </authorList>
    </citation>
    <scope>NUCLEOTIDE SEQUENCE</scope>
    <source>
        <strain evidence="2">NC1722</strain>
    </source>
</reference>
<feature type="compositionally biased region" description="Polar residues" evidence="1">
    <location>
        <begin position="53"/>
        <end position="62"/>
    </location>
</feature>
<name>A0AAD7SU51_9TELE</name>
<evidence type="ECO:0000313" key="3">
    <source>
        <dbReference type="Proteomes" id="UP001221898"/>
    </source>
</evidence>
<accession>A0AAD7SU51</accession>
<proteinExistence type="predicted"/>
<dbReference type="EMBL" id="JAINUG010000035">
    <property type="protein sequence ID" value="KAJ8408228.1"/>
    <property type="molecule type" value="Genomic_DNA"/>
</dbReference>
<evidence type="ECO:0000313" key="2">
    <source>
        <dbReference type="EMBL" id="KAJ8408228.1"/>
    </source>
</evidence>
<evidence type="ECO:0000256" key="1">
    <source>
        <dbReference type="SAM" id="MobiDB-lite"/>
    </source>
</evidence>
<dbReference type="AlphaFoldDB" id="A0AAD7SU51"/>
<sequence>MGNRPRSPTGKPEEAHRTAGSHRGRAARHRSSSGRLRVSGEERQRVFSKPHKQMSSSQSQGEQRPHTGGARVREAETNETGRSPGGNARQGTTTASSPPDRWVTRAVTETLRSITLPSLRLITHSHPPPGRNPTYYITVLF</sequence>
<feature type="region of interest" description="Disordered" evidence="1">
    <location>
        <begin position="1"/>
        <end position="102"/>
    </location>
</feature>